<proteinExistence type="inferred from homology"/>
<dbReference type="SUPFAM" id="SSF57840">
    <property type="entry name" value="Ribosomal protein L36"/>
    <property type="match status" value="1"/>
</dbReference>
<evidence type="ECO:0000256" key="5">
    <source>
        <dbReference type="HAMAP-Rule" id="MF_00251"/>
    </source>
</evidence>
<dbReference type="GO" id="GO:0006412">
    <property type="term" value="P:translation"/>
    <property type="evidence" value="ECO:0007669"/>
    <property type="project" value="UniProtKB-UniRule"/>
</dbReference>
<dbReference type="GO" id="GO:0005840">
    <property type="term" value="C:ribosome"/>
    <property type="evidence" value="ECO:0007669"/>
    <property type="project" value="UniProtKB-KW"/>
</dbReference>
<reference evidence="7 8" key="1">
    <citation type="submission" date="2020-08" db="EMBL/GenBank/DDBJ databases">
        <title>Sequencing the genomes of 1000 actinobacteria strains.</title>
        <authorList>
            <person name="Klenk H.-P."/>
        </authorList>
    </citation>
    <scope>NUCLEOTIDE SEQUENCE [LARGE SCALE GENOMIC DNA]</scope>
    <source>
        <strain evidence="7 8">DSM 16678</strain>
    </source>
</reference>
<dbReference type="PANTHER" id="PTHR42888:SF1">
    <property type="entry name" value="LARGE RIBOSOMAL SUBUNIT PROTEIN BL36C"/>
    <property type="match status" value="1"/>
</dbReference>
<dbReference type="PROSITE" id="PS00828">
    <property type="entry name" value="RIBOSOMAL_L36"/>
    <property type="match status" value="1"/>
</dbReference>
<dbReference type="HAMAP" id="MF_00251">
    <property type="entry name" value="Ribosomal_bL36"/>
    <property type="match status" value="1"/>
</dbReference>
<dbReference type="NCBIfam" id="TIGR01022">
    <property type="entry name" value="rpmJ_bact"/>
    <property type="match status" value="1"/>
</dbReference>
<accession>A0A839Y9S5</accession>
<dbReference type="InterPro" id="IPR035977">
    <property type="entry name" value="Ribosomal_bL36_sp"/>
</dbReference>
<evidence type="ECO:0000256" key="1">
    <source>
        <dbReference type="ARBA" id="ARBA00007645"/>
    </source>
</evidence>
<comment type="similarity">
    <text evidence="1 5 6">Belongs to the bacterial ribosomal protein bL36 family.</text>
</comment>
<evidence type="ECO:0000313" key="8">
    <source>
        <dbReference type="Proteomes" id="UP000580718"/>
    </source>
</evidence>
<evidence type="ECO:0000256" key="3">
    <source>
        <dbReference type="ARBA" id="ARBA00023274"/>
    </source>
</evidence>
<dbReference type="GO" id="GO:1990904">
    <property type="term" value="C:ribonucleoprotein complex"/>
    <property type="evidence" value="ECO:0007669"/>
    <property type="project" value="UniProtKB-KW"/>
</dbReference>
<gene>
    <name evidence="5" type="primary">rpmJ</name>
    <name evidence="7" type="ORF">FHX36_003827</name>
</gene>
<dbReference type="Proteomes" id="UP000580718">
    <property type="component" value="Unassembled WGS sequence"/>
</dbReference>
<dbReference type="EMBL" id="JACIBU010000001">
    <property type="protein sequence ID" value="MBB3678092.1"/>
    <property type="molecule type" value="Genomic_DNA"/>
</dbReference>
<keyword evidence="3 5" id="KW-0687">Ribonucleoprotein</keyword>
<dbReference type="Pfam" id="PF00444">
    <property type="entry name" value="Ribosomal_L36"/>
    <property type="match status" value="1"/>
</dbReference>
<name>A0A839Y9S5_9ACTN</name>
<organism evidence="7 8">
    <name type="scientific">Modestobacter versicolor</name>
    <dbReference type="NCBI Taxonomy" id="429133"/>
    <lineage>
        <taxon>Bacteria</taxon>
        <taxon>Bacillati</taxon>
        <taxon>Actinomycetota</taxon>
        <taxon>Actinomycetes</taxon>
        <taxon>Geodermatophilales</taxon>
        <taxon>Geodermatophilaceae</taxon>
        <taxon>Modestobacter</taxon>
    </lineage>
</organism>
<evidence type="ECO:0000256" key="2">
    <source>
        <dbReference type="ARBA" id="ARBA00022980"/>
    </source>
</evidence>
<keyword evidence="2 5" id="KW-0689">Ribosomal protein</keyword>
<dbReference type="GO" id="GO:0003735">
    <property type="term" value="F:structural constituent of ribosome"/>
    <property type="evidence" value="ECO:0007669"/>
    <property type="project" value="InterPro"/>
</dbReference>
<dbReference type="AlphaFoldDB" id="A0A839Y9S5"/>
<comment type="caution">
    <text evidence="7">The sequence shown here is derived from an EMBL/GenBank/DDBJ whole genome shotgun (WGS) entry which is preliminary data.</text>
</comment>
<dbReference type="InterPro" id="IPR000473">
    <property type="entry name" value="Ribosomal_bL36"/>
</dbReference>
<sequence length="42" mass="4856">MRAAPVKVQPSVKKICDKCKVIRRHGRVMVICENARHKQRQG</sequence>
<dbReference type="GO" id="GO:0005737">
    <property type="term" value="C:cytoplasm"/>
    <property type="evidence" value="ECO:0007669"/>
    <property type="project" value="UniProtKB-ARBA"/>
</dbReference>
<evidence type="ECO:0000313" key="7">
    <source>
        <dbReference type="EMBL" id="MBB3678092.1"/>
    </source>
</evidence>
<evidence type="ECO:0000256" key="6">
    <source>
        <dbReference type="RuleBase" id="RU000571"/>
    </source>
</evidence>
<evidence type="ECO:0000256" key="4">
    <source>
        <dbReference type="ARBA" id="ARBA00035186"/>
    </source>
</evidence>
<dbReference type="PANTHER" id="PTHR42888">
    <property type="entry name" value="50S RIBOSOMAL PROTEIN L36, CHLOROPLASTIC"/>
    <property type="match status" value="1"/>
</dbReference>
<protein>
    <recommendedName>
        <fullName evidence="4 5">Large ribosomal subunit protein bL36</fullName>
    </recommendedName>
</protein>